<name>A0A7C4D8A5_STAMA</name>
<dbReference type="EMBL" id="DTBJ01000061">
    <property type="protein sequence ID" value="HGM59374.1"/>
    <property type="molecule type" value="Genomic_DNA"/>
</dbReference>
<organism evidence="1">
    <name type="scientific">Staphylothermus marinus</name>
    <dbReference type="NCBI Taxonomy" id="2280"/>
    <lineage>
        <taxon>Archaea</taxon>
        <taxon>Thermoproteota</taxon>
        <taxon>Thermoprotei</taxon>
        <taxon>Desulfurococcales</taxon>
        <taxon>Desulfurococcaceae</taxon>
        <taxon>Staphylothermus</taxon>
    </lineage>
</organism>
<accession>A0A7C4D8A5</accession>
<gene>
    <name evidence="1" type="ORF">ENU14_07335</name>
</gene>
<sequence>MSICLEEIDWEKRVYIAIGSYYNGCKPIIENCKSELFIRDNRVIIKKDNLEISICTNDSKDCIIVLNKEINGLYQHILKTNNIVQSFTTYSRINLMVFTGMISCNLARGLNLVDSFNNVLEKLSIVNGDDLRLNSVIYSEYVCLNKLINSIHYLMNSSLKKVFKNTELVLGCKTLAETIYYINVNYLDDNIYLSSMKKNSVIEKTEFATFPVDKCFICIEKNVLEGLSESLFENIELNKYKCLVDKELFTIISFLENNYTLL</sequence>
<protein>
    <submittedName>
        <fullName evidence="1">Uncharacterized protein</fullName>
    </submittedName>
</protein>
<evidence type="ECO:0000313" key="1">
    <source>
        <dbReference type="EMBL" id="HGM59374.1"/>
    </source>
</evidence>
<reference evidence="1" key="1">
    <citation type="journal article" date="2020" name="mSystems">
        <title>Genome- and Community-Level Interaction Insights into Carbon Utilization and Element Cycling Functions of Hydrothermarchaeota in Hydrothermal Sediment.</title>
        <authorList>
            <person name="Zhou Z."/>
            <person name="Liu Y."/>
            <person name="Xu W."/>
            <person name="Pan J."/>
            <person name="Luo Z.H."/>
            <person name="Li M."/>
        </authorList>
    </citation>
    <scope>NUCLEOTIDE SEQUENCE [LARGE SCALE GENOMIC DNA]</scope>
    <source>
        <strain evidence="1">SpSt-642</strain>
    </source>
</reference>
<comment type="caution">
    <text evidence="1">The sequence shown here is derived from an EMBL/GenBank/DDBJ whole genome shotgun (WGS) entry which is preliminary data.</text>
</comment>
<proteinExistence type="predicted"/>
<dbReference type="AlphaFoldDB" id="A0A7C4D8A5"/>